<dbReference type="EMBL" id="VNFE01000005">
    <property type="protein sequence ID" value="TVU88684.1"/>
    <property type="molecule type" value="Genomic_DNA"/>
</dbReference>
<dbReference type="InterPro" id="IPR047687">
    <property type="entry name" value="OMA_tautomer-like"/>
</dbReference>
<dbReference type="NCBIfam" id="NF033377">
    <property type="entry name" value="OMA_tautomer"/>
    <property type="match status" value="1"/>
</dbReference>
<dbReference type="Proteomes" id="UP000317288">
    <property type="component" value="Unassembled WGS sequence"/>
</dbReference>
<reference evidence="3 4" key="1">
    <citation type="submission" date="2019-07" db="EMBL/GenBank/DDBJ databases">
        <title>Diversity of Bacteria from Kongsfjorden, Arctic.</title>
        <authorList>
            <person name="Yu Y."/>
        </authorList>
    </citation>
    <scope>NUCLEOTIDE SEQUENCE [LARGE SCALE GENOMIC DNA]</scope>
    <source>
        <strain evidence="3 4">SM1922</strain>
    </source>
</reference>
<dbReference type="PANTHER" id="PTHR43709:SF3">
    <property type="entry name" value="ISOMERASE YBHH-RELATED"/>
    <property type="match status" value="1"/>
</dbReference>
<name>A0A558J557_9GAMM</name>
<dbReference type="InterPro" id="IPR007400">
    <property type="entry name" value="PrpF-like"/>
</dbReference>
<dbReference type="SUPFAM" id="SSF54506">
    <property type="entry name" value="Diaminopimelate epimerase-like"/>
    <property type="match status" value="2"/>
</dbReference>
<evidence type="ECO:0000256" key="1">
    <source>
        <dbReference type="ARBA" id="ARBA00007673"/>
    </source>
</evidence>
<keyword evidence="2 3" id="KW-0413">Isomerase</keyword>
<organism evidence="3 4">
    <name type="scientific">Vreelandella titanicae</name>
    <dbReference type="NCBI Taxonomy" id="664683"/>
    <lineage>
        <taxon>Bacteria</taxon>
        <taxon>Pseudomonadati</taxon>
        <taxon>Pseudomonadota</taxon>
        <taxon>Gammaproteobacteria</taxon>
        <taxon>Oceanospirillales</taxon>
        <taxon>Halomonadaceae</taxon>
        <taxon>Vreelandella</taxon>
    </lineage>
</organism>
<gene>
    <name evidence="3" type="ORF">FQP89_16700</name>
</gene>
<accession>A0A558J557</accession>
<dbReference type="GO" id="GO:0016853">
    <property type="term" value="F:isomerase activity"/>
    <property type="evidence" value="ECO:0007669"/>
    <property type="project" value="UniProtKB-KW"/>
</dbReference>
<evidence type="ECO:0000256" key="2">
    <source>
        <dbReference type="ARBA" id="ARBA00023235"/>
    </source>
</evidence>
<dbReference type="PANTHER" id="PTHR43709">
    <property type="entry name" value="ACONITATE ISOMERASE-RELATED"/>
    <property type="match status" value="1"/>
</dbReference>
<comment type="similarity">
    <text evidence="1">Belongs to the PrpF family.</text>
</comment>
<evidence type="ECO:0000313" key="3">
    <source>
        <dbReference type="EMBL" id="TVU88684.1"/>
    </source>
</evidence>
<protein>
    <submittedName>
        <fullName evidence="3">4-oxalomesaconate tautomerase</fullName>
        <ecNumber evidence="3">5.3.2.8</ecNumber>
    </submittedName>
</protein>
<dbReference type="EC" id="5.3.2.8" evidence="3"/>
<evidence type="ECO:0000313" key="4">
    <source>
        <dbReference type="Proteomes" id="UP000317288"/>
    </source>
</evidence>
<sequence>MNSIPCVIMRGGTSRGPFIRMKDLPSDQAQQADILLSLMGSGHALQIDGIGGGDPLTSKVAIVERSTHPDADVDYLFAQVDVVNKRVDFNPNCGNMLSAVGPYAIETGLVEPQDGITVVKVHNLNTQRLIECHVPTPGKQVQYEGSVTISGVPGSAAGIQLSFLDIMGSKTGQLLPTGKACEEIAGVEVSCIDAATPIMLLRAESVGLTGHESPAELDDNAPLLTRLETLRREAGLRMGMGDVSQSVLPKVVLISAAEAELSTLNVRYFVPHRCHKAIAVTGAMAVAAAINLPGSVANQMATSTQKLSAGQLLSQIVLEHPSGSIELTAEYRQQNAFDLARVSLIRTARKIMSGQIFYASPSKEMANHAIETAD</sequence>
<dbReference type="Pfam" id="PF04303">
    <property type="entry name" value="PrpF"/>
    <property type="match status" value="1"/>
</dbReference>
<dbReference type="RefSeq" id="WP_144813341.1">
    <property type="nucleotide sequence ID" value="NZ_VNFE01000005.1"/>
</dbReference>
<proteinExistence type="inferred from homology"/>
<dbReference type="Gene3D" id="3.10.310.10">
    <property type="entry name" value="Diaminopimelate Epimerase, Chain A, domain 1"/>
    <property type="match status" value="2"/>
</dbReference>
<dbReference type="AlphaFoldDB" id="A0A558J557"/>
<comment type="caution">
    <text evidence="3">The sequence shown here is derived from an EMBL/GenBank/DDBJ whole genome shotgun (WGS) entry which is preliminary data.</text>
</comment>